<dbReference type="PANTHER" id="PTHR15992:SF5">
    <property type="entry name" value="HOLLIDAY JUNCTION RECOGNITION PROTEIN"/>
    <property type="match status" value="1"/>
</dbReference>
<organism evidence="5">
    <name type="scientific">Dissoconium aciculare CBS 342.82</name>
    <dbReference type="NCBI Taxonomy" id="1314786"/>
    <lineage>
        <taxon>Eukaryota</taxon>
        <taxon>Fungi</taxon>
        <taxon>Dikarya</taxon>
        <taxon>Ascomycota</taxon>
        <taxon>Pezizomycotina</taxon>
        <taxon>Dothideomycetes</taxon>
        <taxon>Dothideomycetidae</taxon>
        <taxon>Mycosphaerellales</taxon>
        <taxon>Dissoconiaceae</taxon>
        <taxon>Dissoconium</taxon>
    </lineage>
</organism>
<protein>
    <recommendedName>
        <fullName evidence="6">Myb-like domain-containing protein</fullName>
    </recommendedName>
</protein>
<dbReference type="InterPro" id="IPR009057">
    <property type="entry name" value="Homeodomain-like_sf"/>
</dbReference>
<reference evidence="5" key="2">
    <citation type="submission" date="2020-04" db="EMBL/GenBank/DDBJ databases">
        <authorList>
            <consortium name="NCBI Genome Project"/>
        </authorList>
    </citation>
    <scope>NUCLEOTIDE SEQUENCE</scope>
    <source>
        <strain evidence="5">CBS 342.82</strain>
    </source>
</reference>
<dbReference type="CDD" id="cd00167">
    <property type="entry name" value="SANT"/>
    <property type="match status" value="1"/>
</dbReference>
<evidence type="ECO:0000313" key="4">
    <source>
        <dbReference type="Proteomes" id="UP000504637"/>
    </source>
</evidence>
<feature type="compositionally biased region" description="Basic and acidic residues" evidence="1">
    <location>
        <begin position="538"/>
        <end position="552"/>
    </location>
</feature>
<feature type="compositionally biased region" description="Basic and acidic residues" evidence="1">
    <location>
        <begin position="454"/>
        <end position="467"/>
    </location>
</feature>
<feature type="compositionally biased region" description="Low complexity" evidence="1">
    <location>
        <begin position="625"/>
        <end position="638"/>
    </location>
</feature>
<feature type="compositionally biased region" description="Basic and acidic residues" evidence="1">
    <location>
        <begin position="483"/>
        <end position="499"/>
    </location>
</feature>
<accession>A0A6J3LWK3</accession>
<dbReference type="PROSITE" id="PS50090">
    <property type="entry name" value="MYB_LIKE"/>
    <property type="match status" value="1"/>
</dbReference>
<dbReference type="OrthoDB" id="2420608at2759"/>
<feature type="region of interest" description="Disordered" evidence="1">
    <location>
        <begin position="249"/>
        <end position="291"/>
    </location>
</feature>
<feature type="compositionally biased region" description="Polar residues" evidence="1">
    <location>
        <begin position="724"/>
        <end position="746"/>
    </location>
</feature>
<dbReference type="InterPro" id="IPR017930">
    <property type="entry name" value="Myb_dom"/>
</dbReference>
<dbReference type="GO" id="GO:0042393">
    <property type="term" value="F:histone binding"/>
    <property type="evidence" value="ECO:0007669"/>
    <property type="project" value="InterPro"/>
</dbReference>
<dbReference type="Pfam" id="PF10384">
    <property type="entry name" value="Scm3"/>
    <property type="match status" value="1"/>
</dbReference>
<feature type="compositionally biased region" description="Low complexity" evidence="1">
    <location>
        <begin position="594"/>
        <end position="605"/>
    </location>
</feature>
<dbReference type="SUPFAM" id="SSF46689">
    <property type="entry name" value="Homeodomain-like"/>
    <property type="match status" value="1"/>
</dbReference>
<evidence type="ECO:0000259" key="3">
    <source>
        <dbReference type="PROSITE" id="PS51294"/>
    </source>
</evidence>
<sequence length="792" mass="86665">MASAFVEPREIMQENAVLEADVGLKLLSLRRHENDQRLKGRFESIFKKYEYDFEGIGDEIDIVTGELLIDNGHLKNMRHEADPDAGGSSRQRTDHVEEPALKDSPLELESDYMSGSETDHLDDADETGEAGEHAESNGLSPGMTSEERGSFPDAFARPMPRLAQLLVDQQATSESSRTANSLSTVAVDVIQPTATRSESVADSLPQLNVMESLLRSNPALAQPDLDTNAIQALGLSIAAGLFKMMSKTPTESAEREEVRTAREGVWSYPEPGHAPQPKRKLSEAHDPEPERLRKRMSLWMPKVRGRPRKQVANEYDLTLDGTPPRRATTPPVKPYSDGDLNIQASDLEINGTISGKRKRRCLELRGAADYATSLTPSQDAQELSLLESLRSECASLGLQGGASYVRQEEVLLRMLKTRGMLWRDIAQYFPYRNRASIQNHWQRMLRPGAPEIDVDIHSKSSKKKPEENDGESEMQPTRQPVAAKRDEREKLMAETRDGSVVRNPGTDSMESVPEPPAQVERDGDDDDDDDDDDDESDQERIHEHQPLSEVHKWQLMGGSDLSISDPTTSRNLRAGPFDKSGASPTNARCPTGSPQPVVPSSSSNVALDTPDVGGRSSHYRETDQPSAASAKAPSPFAAEIPAANGEQCDELVSVGASPSSLTNRGDGPFSTSPGKIHMTPTNRSDRARPEKLASRPSVSKSTPRGSADPRDGEHSSFKSARKSAVNTPSSGVPTGRNGTTHTTIQSPMRLKTPVARKSTVGPHGSMTKSIKGQHRVVETHVREIDDSEDELA</sequence>
<dbReference type="PROSITE" id="PS51294">
    <property type="entry name" value="HTH_MYB"/>
    <property type="match status" value="1"/>
</dbReference>
<dbReference type="RefSeq" id="XP_033456058.1">
    <property type="nucleotide sequence ID" value="XM_033603479.1"/>
</dbReference>
<feature type="domain" description="HTH myb-type" evidence="3">
    <location>
        <begin position="422"/>
        <end position="449"/>
    </location>
</feature>
<evidence type="ECO:0000259" key="2">
    <source>
        <dbReference type="PROSITE" id="PS50090"/>
    </source>
</evidence>
<feature type="region of interest" description="Disordered" evidence="1">
    <location>
        <begin position="450"/>
        <end position="776"/>
    </location>
</feature>
<feature type="compositionally biased region" description="Basic and acidic residues" evidence="1">
    <location>
        <begin position="683"/>
        <end position="693"/>
    </location>
</feature>
<feature type="compositionally biased region" description="Basic and acidic residues" evidence="1">
    <location>
        <begin position="91"/>
        <end position="105"/>
    </location>
</feature>
<feature type="compositionally biased region" description="Acidic residues" evidence="1">
    <location>
        <begin position="522"/>
        <end position="537"/>
    </location>
</feature>
<dbReference type="GO" id="GO:0005634">
    <property type="term" value="C:nucleus"/>
    <property type="evidence" value="ECO:0007669"/>
    <property type="project" value="InterPro"/>
</dbReference>
<reference evidence="5" key="3">
    <citation type="submission" date="2025-08" db="UniProtKB">
        <authorList>
            <consortium name="RefSeq"/>
        </authorList>
    </citation>
    <scope>IDENTIFICATION</scope>
    <source>
        <strain evidence="5">CBS 342.82</strain>
    </source>
</reference>
<dbReference type="Gene3D" id="1.10.20.10">
    <property type="entry name" value="Histone, subunit A"/>
    <property type="match status" value="1"/>
</dbReference>
<reference evidence="5" key="1">
    <citation type="submission" date="2020-01" db="EMBL/GenBank/DDBJ databases">
        <authorList>
            <consortium name="DOE Joint Genome Institute"/>
            <person name="Haridas S."/>
            <person name="Albert R."/>
            <person name="Binder M."/>
            <person name="Bloem J."/>
            <person name="Labutti K."/>
            <person name="Salamov A."/>
            <person name="Andreopoulos B."/>
            <person name="Baker S.E."/>
            <person name="Barry K."/>
            <person name="Bills G."/>
            <person name="Bluhm B.H."/>
            <person name="Cannon C."/>
            <person name="Castanera R."/>
            <person name="Culley D.E."/>
            <person name="Daum C."/>
            <person name="Ezra D."/>
            <person name="Gonzalez J.B."/>
            <person name="Henrissat B."/>
            <person name="Kuo A."/>
            <person name="Liang C."/>
            <person name="Lipzen A."/>
            <person name="Lutzoni F."/>
            <person name="Magnuson J."/>
            <person name="Mondo S."/>
            <person name="Nolan M."/>
            <person name="Ohm R."/>
            <person name="Pangilinan J."/>
            <person name="Park H.-J."/>
            <person name="Ramirez L."/>
            <person name="Alfaro M."/>
            <person name="Sun H."/>
            <person name="Tritt A."/>
            <person name="Yoshinaga Y."/>
            <person name="Zwiers L.-H."/>
            <person name="Turgeon B.G."/>
            <person name="Goodwin S.B."/>
            <person name="Spatafora J.W."/>
            <person name="Crous P.W."/>
            <person name="Grigoriev I.V."/>
        </authorList>
    </citation>
    <scope>NUCLEOTIDE SEQUENCE</scope>
    <source>
        <strain evidence="5">CBS 342.82</strain>
    </source>
</reference>
<dbReference type="AlphaFoldDB" id="A0A6J3LWK3"/>
<feature type="compositionally biased region" description="Basic and acidic residues" evidence="1">
    <location>
        <begin position="707"/>
        <end position="716"/>
    </location>
</feature>
<dbReference type="GO" id="GO:0046982">
    <property type="term" value="F:protein heterodimerization activity"/>
    <property type="evidence" value="ECO:0007669"/>
    <property type="project" value="InterPro"/>
</dbReference>
<dbReference type="InterPro" id="IPR018465">
    <property type="entry name" value="Scm3/HJURP"/>
</dbReference>
<evidence type="ECO:0000313" key="5">
    <source>
        <dbReference type="RefSeq" id="XP_033456058.1"/>
    </source>
</evidence>
<dbReference type="GeneID" id="54361279"/>
<dbReference type="InterPro" id="IPR009072">
    <property type="entry name" value="Histone-fold"/>
</dbReference>
<feature type="domain" description="Myb-like" evidence="2">
    <location>
        <begin position="407"/>
        <end position="445"/>
    </location>
</feature>
<name>A0A6J3LWK3_9PEZI</name>
<gene>
    <name evidence="5" type="ORF">K489DRAFT_373991</name>
</gene>
<evidence type="ECO:0008006" key="6">
    <source>
        <dbReference type="Google" id="ProtNLM"/>
    </source>
</evidence>
<feature type="compositionally biased region" description="Basic and acidic residues" evidence="1">
    <location>
        <begin position="252"/>
        <end position="262"/>
    </location>
</feature>
<dbReference type="PANTHER" id="PTHR15992">
    <property type="entry name" value="HOLLIDAY JUNCTION RECOGNITION PROTEIN"/>
    <property type="match status" value="1"/>
</dbReference>
<feature type="region of interest" description="Disordered" evidence="1">
    <location>
        <begin position="78"/>
        <end position="154"/>
    </location>
</feature>
<dbReference type="Gene3D" id="1.10.10.60">
    <property type="entry name" value="Homeodomain-like"/>
    <property type="match status" value="1"/>
</dbReference>
<feature type="compositionally biased region" description="Polar residues" evidence="1">
    <location>
        <begin position="561"/>
        <end position="571"/>
    </location>
</feature>
<dbReference type="Proteomes" id="UP000504637">
    <property type="component" value="Unplaced"/>
</dbReference>
<dbReference type="InterPro" id="IPR001005">
    <property type="entry name" value="SANT/Myb"/>
</dbReference>
<feature type="region of interest" description="Disordered" evidence="1">
    <location>
        <begin position="318"/>
        <end position="339"/>
    </location>
</feature>
<feature type="compositionally biased region" description="Basic and acidic residues" evidence="1">
    <location>
        <begin position="280"/>
        <end position="291"/>
    </location>
</feature>
<feature type="compositionally biased region" description="Polar residues" evidence="1">
    <location>
        <begin position="656"/>
        <end position="673"/>
    </location>
</feature>
<feature type="compositionally biased region" description="Acidic residues" evidence="1">
    <location>
        <begin position="120"/>
        <end position="129"/>
    </location>
</feature>
<keyword evidence="4" id="KW-1185">Reference proteome</keyword>
<proteinExistence type="predicted"/>
<evidence type="ECO:0000256" key="1">
    <source>
        <dbReference type="SAM" id="MobiDB-lite"/>
    </source>
</evidence>